<accession>A0A420BLB3</accession>
<comment type="caution">
    <text evidence="3">The sequence shown here is derived from an EMBL/GenBank/DDBJ whole genome shotgun (WGS) entry which is preliminary data.</text>
</comment>
<reference evidence="3 4" key="1">
    <citation type="submission" date="2018-09" db="EMBL/GenBank/DDBJ databases">
        <title>Genomic Encyclopedia of Type Strains, Phase III (KMG-III): the genomes of soil and plant-associated and newly described type strains.</title>
        <authorList>
            <person name="Whitman W."/>
        </authorList>
    </citation>
    <scope>NUCLEOTIDE SEQUENCE [LARGE SCALE GENOMIC DNA]</scope>
    <source>
        <strain evidence="3 4">CECT 7938</strain>
    </source>
</reference>
<proteinExistence type="predicted"/>
<dbReference type="SMART" id="SM00899">
    <property type="entry name" value="FeoA"/>
    <property type="match status" value="1"/>
</dbReference>
<organism evidence="3 4">
    <name type="scientific">Sphingobacterium detergens</name>
    <dbReference type="NCBI Taxonomy" id="1145106"/>
    <lineage>
        <taxon>Bacteria</taxon>
        <taxon>Pseudomonadati</taxon>
        <taxon>Bacteroidota</taxon>
        <taxon>Sphingobacteriia</taxon>
        <taxon>Sphingobacteriales</taxon>
        <taxon>Sphingobacteriaceae</taxon>
        <taxon>Sphingobacterium</taxon>
    </lineage>
</organism>
<dbReference type="InterPro" id="IPR007167">
    <property type="entry name" value="Fe-transptr_FeoA-like"/>
</dbReference>
<sequence length="79" mass="8753">MRNKNSLDKLKKGEKAVIIDFDSHDIPAKFFELGFVPGTEVEVKHIAPLDGPICLNIIANNALIAIRKSEAKVILIDQK</sequence>
<evidence type="ECO:0000313" key="4">
    <source>
        <dbReference type="Proteomes" id="UP000286246"/>
    </source>
</evidence>
<dbReference type="GO" id="GO:0046914">
    <property type="term" value="F:transition metal ion binding"/>
    <property type="evidence" value="ECO:0007669"/>
    <property type="project" value="InterPro"/>
</dbReference>
<evidence type="ECO:0000256" key="1">
    <source>
        <dbReference type="ARBA" id="ARBA00023004"/>
    </source>
</evidence>
<protein>
    <submittedName>
        <fullName evidence="3">Ferrous iron transport protein A</fullName>
    </submittedName>
</protein>
<gene>
    <name evidence="3" type="ORF">DFQ12_2431</name>
</gene>
<dbReference type="PANTHER" id="PTHR42954">
    <property type="entry name" value="FE(2+) TRANSPORT PROTEIN A"/>
    <property type="match status" value="1"/>
</dbReference>
<dbReference type="PANTHER" id="PTHR42954:SF2">
    <property type="entry name" value="FE(2+) TRANSPORT PROTEIN A"/>
    <property type="match status" value="1"/>
</dbReference>
<dbReference type="InterPro" id="IPR052713">
    <property type="entry name" value="FeoA"/>
</dbReference>
<keyword evidence="4" id="KW-1185">Reference proteome</keyword>
<dbReference type="Gene3D" id="2.30.30.90">
    <property type="match status" value="1"/>
</dbReference>
<dbReference type="AlphaFoldDB" id="A0A420BLB3"/>
<dbReference type="RefSeq" id="WP_104383169.1">
    <property type="nucleotide sequence ID" value="NZ_RAPY01000001.1"/>
</dbReference>
<feature type="domain" description="Ferrous iron transporter FeoA-like" evidence="2">
    <location>
        <begin position="5"/>
        <end position="78"/>
    </location>
</feature>
<dbReference type="InterPro" id="IPR008988">
    <property type="entry name" value="Transcriptional_repressor_C"/>
</dbReference>
<evidence type="ECO:0000259" key="2">
    <source>
        <dbReference type="SMART" id="SM00899"/>
    </source>
</evidence>
<dbReference type="Proteomes" id="UP000286246">
    <property type="component" value="Unassembled WGS sequence"/>
</dbReference>
<dbReference type="EMBL" id="RAPY01000001">
    <property type="protein sequence ID" value="RKE57543.1"/>
    <property type="molecule type" value="Genomic_DNA"/>
</dbReference>
<name>A0A420BLB3_SPHD1</name>
<dbReference type="SUPFAM" id="SSF50037">
    <property type="entry name" value="C-terminal domain of transcriptional repressors"/>
    <property type="match status" value="1"/>
</dbReference>
<dbReference type="OrthoDB" id="9811076at2"/>
<evidence type="ECO:0000313" key="3">
    <source>
        <dbReference type="EMBL" id="RKE57543.1"/>
    </source>
</evidence>
<keyword evidence="1" id="KW-0408">Iron</keyword>
<dbReference type="InterPro" id="IPR038157">
    <property type="entry name" value="FeoA_core_dom"/>
</dbReference>
<dbReference type="Pfam" id="PF04023">
    <property type="entry name" value="FeoA"/>
    <property type="match status" value="1"/>
</dbReference>